<feature type="transmembrane region" description="Helical" evidence="11">
    <location>
        <begin position="77"/>
        <end position="100"/>
    </location>
</feature>
<dbReference type="InterPro" id="IPR001182">
    <property type="entry name" value="FtsW/RodA"/>
</dbReference>
<comment type="caution">
    <text evidence="12">The sequence shown here is derived from an EMBL/GenBank/DDBJ whole genome shotgun (WGS) entry which is preliminary data.</text>
</comment>
<dbReference type="EC" id="2.4.99.28" evidence="11"/>
<proteinExistence type="inferred from homology"/>
<keyword evidence="6 11" id="KW-0133">Cell shape</keyword>
<feature type="transmembrane region" description="Helical" evidence="11">
    <location>
        <begin position="51"/>
        <end position="70"/>
    </location>
</feature>
<evidence type="ECO:0000256" key="6">
    <source>
        <dbReference type="ARBA" id="ARBA00022960"/>
    </source>
</evidence>
<feature type="transmembrane region" description="Helical" evidence="11">
    <location>
        <begin position="12"/>
        <end position="31"/>
    </location>
</feature>
<dbReference type="InterPro" id="IPR018365">
    <property type="entry name" value="Cell_cycle_FtsW-rel_CS"/>
</dbReference>
<keyword evidence="4 11" id="KW-0808">Transferase</keyword>
<evidence type="ECO:0000313" key="12">
    <source>
        <dbReference type="EMBL" id="EFI33601.1"/>
    </source>
</evidence>
<evidence type="ECO:0000256" key="4">
    <source>
        <dbReference type="ARBA" id="ARBA00022679"/>
    </source>
</evidence>
<dbReference type="NCBIfam" id="TIGR02210">
    <property type="entry name" value="rodA_shape"/>
    <property type="match status" value="1"/>
</dbReference>
<evidence type="ECO:0000256" key="9">
    <source>
        <dbReference type="ARBA" id="ARBA00023136"/>
    </source>
</evidence>
<keyword evidence="13" id="KW-1185">Reference proteome</keyword>
<protein>
    <recommendedName>
        <fullName evidence="11">Peptidoglycan glycosyltransferase RodA</fullName>
        <shortName evidence="11">PGT</shortName>
        <ecNumber evidence="11">2.4.99.28</ecNumber>
    </recommendedName>
    <alternativeName>
        <fullName evidence="11">Cell elongation protein RodA</fullName>
    </alternativeName>
    <alternativeName>
        <fullName evidence="11">Cell wall polymerase</fullName>
    </alternativeName>
    <alternativeName>
        <fullName evidence="11">Peptidoglycan polymerase</fullName>
        <shortName evidence="11">PG polymerase</shortName>
    </alternativeName>
</protein>
<feature type="transmembrane region" description="Helical" evidence="11">
    <location>
        <begin position="272"/>
        <end position="292"/>
    </location>
</feature>
<evidence type="ECO:0000313" key="13">
    <source>
        <dbReference type="Proteomes" id="UP000005496"/>
    </source>
</evidence>
<dbReference type="eggNOG" id="COG0772">
    <property type="taxonomic scope" value="Bacteria"/>
</dbReference>
<keyword evidence="7 11" id="KW-0573">Peptidoglycan synthesis</keyword>
<dbReference type="PANTHER" id="PTHR30474:SF1">
    <property type="entry name" value="PEPTIDOGLYCAN GLYCOSYLTRANSFERASE MRDB"/>
    <property type="match status" value="1"/>
</dbReference>
<feature type="transmembrane region" description="Helical" evidence="11">
    <location>
        <begin position="304"/>
        <end position="326"/>
    </location>
</feature>
<reference evidence="12" key="1">
    <citation type="submission" date="2010-05" db="EMBL/GenBank/DDBJ databases">
        <title>The draft genome of Desulfonatronospira thiodismutans ASO3-1.</title>
        <authorList>
            <consortium name="US DOE Joint Genome Institute (JGI-PGF)"/>
            <person name="Lucas S."/>
            <person name="Copeland A."/>
            <person name="Lapidus A."/>
            <person name="Cheng J.-F."/>
            <person name="Bruce D."/>
            <person name="Goodwin L."/>
            <person name="Pitluck S."/>
            <person name="Chertkov O."/>
            <person name="Brettin T."/>
            <person name="Detter J.C."/>
            <person name="Han C."/>
            <person name="Land M.L."/>
            <person name="Hauser L."/>
            <person name="Kyrpides N."/>
            <person name="Mikhailova N."/>
            <person name="Muyzer G."/>
            <person name="Woyke T."/>
        </authorList>
    </citation>
    <scope>NUCLEOTIDE SEQUENCE [LARGE SCALE GENOMIC DNA]</scope>
    <source>
        <strain evidence="12">ASO3-1</strain>
    </source>
</reference>
<comment type="pathway">
    <text evidence="11">Cell wall biogenesis; peptidoglycan biosynthesis.</text>
</comment>
<feature type="transmembrane region" description="Helical" evidence="11">
    <location>
        <begin position="187"/>
        <end position="203"/>
    </location>
</feature>
<dbReference type="Pfam" id="PF01098">
    <property type="entry name" value="FTSW_RODA_SPOVE"/>
    <property type="match status" value="1"/>
</dbReference>
<dbReference type="RefSeq" id="WP_008870951.1">
    <property type="nucleotide sequence ID" value="NZ_ACJN02000003.1"/>
</dbReference>
<comment type="function">
    <text evidence="11">Peptidoglycan polymerase that is essential for cell wall elongation.</text>
</comment>
<dbReference type="GO" id="GO:0005886">
    <property type="term" value="C:plasma membrane"/>
    <property type="evidence" value="ECO:0007669"/>
    <property type="project" value="UniProtKB-SubCell"/>
</dbReference>
<dbReference type="PROSITE" id="PS00428">
    <property type="entry name" value="FTSW_RODA_SPOVE"/>
    <property type="match status" value="1"/>
</dbReference>
<comment type="catalytic activity">
    <reaction evidence="11">
        <text>[GlcNAc-(1-&gt;4)-Mur2Ac(oyl-L-Ala-gamma-D-Glu-L-Lys-D-Ala-D-Ala)](n)-di-trans,octa-cis-undecaprenyl diphosphate + beta-D-GlcNAc-(1-&gt;4)-Mur2Ac(oyl-L-Ala-gamma-D-Glu-L-Lys-D-Ala-D-Ala)-di-trans,octa-cis-undecaprenyl diphosphate = [GlcNAc-(1-&gt;4)-Mur2Ac(oyl-L-Ala-gamma-D-Glu-L-Lys-D-Ala-D-Ala)](n+1)-di-trans,octa-cis-undecaprenyl diphosphate + di-trans,octa-cis-undecaprenyl diphosphate + H(+)</text>
        <dbReference type="Rhea" id="RHEA:23708"/>
        <dbReference type="Rhea" id="RHEA-COMP:9602"/>
        <dbReference type="Rhea" id="RHEA-COMP:9603"/>
        <dbReference type="ChEBI" id="CHEBI:15378"/>
        <dbReference type="ChEBI" id="CHEBI:58405"/>
        <dbReference type="ChEBI" id="CHEBI:60033"/>
        <dbReference type="ChEBI" id="CHEBI:78435"/>
        <dbReference type="EC" id="2.4.99.28"/>
    </reaction>
</comment>
<feature type="transmembrane region" description="Helical" evidence="11">
    <location>
        <begin position="338"/>
        <end position="359"/>
    </location>
</feature>
<dbReference type="GO" id="GO:0051301">
    <property type="term" value="P:cell division"/>
    <property type="evidence" value="ECO:0007669"/>
    <property type="project" value="InterPro"/>
</dbReference>
<keyword evidence="3 11" id="KW-0328">Glycosyltransferase</keyword>
<sequence length="368" mass="41375">MIDRQLVLHINWYILAMVALLFAAGVLNLYSASAFRMGEGTTLNNFYSRQLVWGGAGFLAMLVVMSFDYRHLKVMSWYIYAVSLILLACVFFWGVSIYGAQRWLHLGFVSFQPSELVKLGALILTAHILSRDEHPLQLKDLLKVLIIIIIPVIMVARQPDLGSALVILFLLAGIVVYQGIDRKLVKALLVLLPMIAPLFWFMLHDYQKTRLLSFLNPAQDPLGSGYHVIQSQIAVGSGGFWGKGFMEGTQSQLRFLPEKHTDFAFSVFSEEWGFLGALILLLVFCVFLYQVLSTSQQAKDRFGSLLCVGVFFYFFLQIMVNMGMVLGMLPVVGIPMPFISYGGTSALVNFIMVGLVLNVSMRRYMFKS</sequence>
<keyword evidence="2 11" id="KW-1003">Cell membrane</keyword>
<dbReference type="UniPathway" id="UPA00219"/>
<evidence type="ECO:0000256" key="3">
    <source>
        <dbReference type="ARBA" id="ARBA00022676"/>
    </source>
</evidence>
<dbReference type="EMBL" id="ACJN02000003">
    <property type="protein sequence ID" value="EFI33601.1"/>
    <property type="molecule type" value="Genomic_DNA"/>
</dbReference>
<dbReference type="HAMAP" id="MF_02079">
    <property type="entry name" value="PGT_RodA"/>
    <property type="match status" value="1"/>
</dbReference>
<evidence type="ECO:0000256" key="8">
    <source>
        <dbReference type="ARBA" id="ARBA00022989"/>
    </source>
</evidence>
<evidence type="ECO:0000256" key="11">
    <source>
        <dbReference type="HAMAP-Rule" id="MF_02079"/>
    </source>
</evidence>
<evidence type="ECO:0000256" key="10">
    <source>
        <dbReference type="ARBA" id="ARBA00023316"/>
    </source>
</evidence>
<dbReference type="Proteomes" id="UP000005496">
    <property type="component" value="Unassembled WGS sequence"/>
</dbReference>
<keyword evidence="8 11" id="KW-1133">Transmembrane helix</keyword>
<feature type="transmembrane region" description="Helical" evidence="11">
    <location>
        <begin position="141"/>
        <end position="157"/>
    </location>
</feature>
<keyword evidence="9 11" id="KW-0472">Membrane</keyword>
<accession>D6SSD5</accession>
<dbReference type="GO" id="GO:0071555">
    <property type="term" value="P:cell wall organization"/>
    <property type="evidence" value="ECO:0007669"/>
    <property type="project" value="UniProtKB-KW"/>
</dbReference>
<comment type="similarity">
    <text evidence="11">Belongs to the SEDS family. MrdB/RodA subfamily.</text>
</comment>
<dbReference type="OrthoDB" id="9768187at2"/>
<comment type="subcellular location">
    <subcellularLocation>
        <location evidence="11">Cell membrane</location>
        <topology evidence="11">Multi-pass membrane protein</topology>
    </subcellularLocation>
    <subcellularLocation>
        <location evidence="1">Membrane</location>
        <topology evidence="1">Multi-pass membrane protein</topology>
    </subcellularLocation>
</comment>
<dbReference type="GO" id="GO:0009252">
    <property type="term" value="P:peptidoglycan biosynthetic process"/>
    <property type="evidence" value="ECO:0007669"/>
    <property type="project" value="UniProtKB-UniRule"/>
</dbReference>
<evidence type="ECO:0000256" key="7">
    <source>
        <dbReference type="ARBA" id="ARBA00022984"/>
    </source>
</evidence>
<gene>
    <name evidence="11" type="primary">rodA</name>
    <name evidence="12" type="ORF">Dthio_PD0936</name>
</gene>
<evidence type="ECO:0000256" key="2">
    <source>
        <dbReference type="ARBA" id="ARBA00022475"/>
    </source>
</evidence>
<feature type="transmembrane region" description="Helical" evidence="11">
    <location>
        <begin position="163"/>
        <end position="180"/>
    </location>
</feature>
<evidence type="ECO:0000256" key="1">
    <source>
        <dbReference type="ARBA" id="ARBA00004141"/>
    </source>
</evidence>
<dbReference type="GO" id="GO:0008360">
    <property type="term" value="P:regulation of cell shape"/>
    <property type="evidence" value="ECO:0007669"/>
    <property type="project" value="UniProtKB-KW"/>
</dbReference>
<organism evidence="12 13">
    <name type="scientific">Desulfonatronospira thiodismutans ASO3-1</name>
    <dbReference type="NCBI Taxonomy" id="555779"/>
    <lineage>
        <taxon>Bacteria</taxon>
        <taxon>Pseudomonadati</taxon>
        <taxon>Thermodesulfobacteriota</taxon>
        <taxon>Desulfovibrionia</taxon>
        <taxon>Desulfovibrionales</taxon>
        <taxon>Desulfonatronovibrionaceae</taxon>
        <taxon>Desulfonatronospira</taxon>
    </lineage>
</organism>
<dbReference type="AlphaFoldDB" id="D6SSD5"/>
<dbReference type="GO" id="GO:0032153">
    <property type="term" value="C:cell division site"/>
    <property type="evidence" value="ECO:0007669"/>
    <property type="project" value="TreeGrafter"/>
</dbReference>
<evidence type="ECO:0000256" key="5">
    <source>
        <dbReference type="ARBA" id="ARBA00022692"/>
    </source>
</evidence>
<dbReference type="GO" id="GO:0008955">
    <property type="term" value="F:peptidoglycan glycosyltransferase activity"/>
    <property type="evidence" value="ECO:0007669"/>
    <property type="project" value="UniProtKB-UniRule"/>
</dbReference>
<dbReference type="GO" id="GO:0015648">
    <property type="term" value="F:lipid-linked peptidoglycan transporter activity"/>
    <property type="evidence" value="ECO:0007669"/>
    <property type="project" value="TreeGrafter"/>
</dbReference>
<dbReference type="PANTHER" id="PTHR30474">
    <property type="entry name" value="CELL CYCLE PROTEIN"/>
    <property type="match status" value="1"/>
</dbReference>
<keyword evidence="5 11" id="KW-0812">Transmembrane</keyword>
<dbReference type="InterPro" id="IPR011923">
    <property type="entry name" value="RodA/MrdB"/>
</dbReference>
<keyword evidence="10 11" id="KW-0961">Cell wall biogenesis/degradation</keyword>
<name>D6SSD5_9BACT</name>